<organism evidence="2 3">
    <name type="scientific">Actinophytocola xinjiangensis</name>
    <dbReference type="NCBI Taxonomy" id="485602"/>
    <lineage>
        <taxon>Bacteria</taxon>
        <taxon>Bacillati</taxon>
        <taxon>Actinomycetota</taxon>
        <taxon>Actinomycetes</taxon>
        <taxon>Pseudonocardiales</taxon>
        <taxon>Pseudonocardiaceae</taxon>
    </lineage>
</organism>
<dbReference type="InterPro" id="IPR036894">
    <property type="entry name" value="YbaB-like_sf"/>
</dbReference>
<sequence length="128" mass="13884">MPDAIHASLAELQASFTETHTAQSRDGSVRAEATARRQTALYLSPGALRLSPSDLAELILETQREAQSAAEAAVSSRLDGFRADPRVSTALDSLRDAQALPTPPPTRRPSRDDDENYTVSVYNSNTSW</sequence>
<dbReference type="Gene3D" id="3.30.1310.10">
    <property type="entry name" value="Nucleoid-associated protein YbaB-like domain"/>
    <property type="match status" value="1"/>
</dbReference>
<dbReference type="Proteomes" id="UP000185696">
    <property type="component" value="Unassembled WGS sequence"/>
</dbReference>
<feature type="region of interest" description="Disordered" evidence="1">
    <location>
        <begin position="89"/>
        <end position="128"/>
    </location>
</feature>
<proteinExistence type="predicted"/>
<protein>
    <recommendedName>
        <fullName evidence="4">YbaB/EbfC DNA-binding family protein</fullName>
    </recommendedName>
</protein>
<keyword evidence="3" id="KW-1185">Reference proteome</keyword>
<evidence type="ECO:0000256" key="1">
    <source>
        <dbReference type="SAM" id="MobiDB-lite"/>
    </source>
</evidence>
<evidence type="ECO:0008006" key="4">
    <source>
        <dbReference type="Google" id="ProtNLM"/>
    </source>
</evidence>
<dbReference type="RefSeq" id="WP_075131152.1">
    <property type="nucleotide sequence ID" value="NZ_MSIF01000001.1"/>
</dbReference>
<feature type="compositionally biased region" description="Polar residues" evidence="1">
    <location>
        <begin position="117"/>
        <end position="128"/>
    </location>
</feature>
<dbReference type="EMBL" id="MSIF01000001">
    <property type="protein sequence ID" value="OLF14205.1"/>
    <property type="molecule type" value="Genomic_DNA"/>
</dbReference>
<dbReference type="AlphaFoldDB" id="A0A7Z0WRZ9"/>
<accession>A0A7Z0WRZ9</accession>
<reference evidence="2 3" key="1">
    <citation type="submission" date="2016-12" db="EMBL/GenBank/DDBJ databases">
        <title>The draft genome sequence of Actinophytocola xinjiangensis.</title>
        <authorList>
            <person name="Wang W."/>
            <person name="Yuan L."/>
        </authorList>
    </citation>
    <scope>NUCLEOTIDE SEQUENCE [LARGE SCALE GENOMIC DNA]</scope>
    <source>
        <strain evidence="2 3">CGMCC 4.4663</strain>
    </source>
</reference>
<gene>
    <name evidence="2" type="ORF">BLA60_03425</name>
</gene>
<evidence type="ECO:0000313" key="3">
    <source>
        <dbReference type="Proteomes" id="UP000185696"/>
    </source>
</evidence>
<name>A0A7Z0WRZ9_9PSEU</name>
<dbReference type="GO" id="GO:0003677">
    <property type="term" value="F:DNA binding"/>
    <property type="evidence" value="ECO:0007669"/>
    <property type="project" value="InterPro"/>
</dbReference>
<evidence type="ECO:0000313" key="2">
    <source>
        <dbReference type="EMBL" id="OLF14205.1"/>
    </source>
</evidence>
<comment type="caution">
    <text evidence="2">The sequence shown here is derived from an EMBL/GenBank/DDBJ whole genome shotgun (WGS) entry which is preliminary data.</text>
</comment>